<evidence type="ECO:0000256" key="1">
    <source>
        <dbReference type="SAM" id="SignalP"/>
    </source>
</evidence>
<keyword evidence="1" id="KW-0732">Signal</keyword>
<evidence type="ECO:0000313" key="2">
    <source>
        <dbReference type="EMBL" id="ACJ29062.1"/>
    </source>
</evidence>
<dbReference type="Proteomes" id="UP000000753">
    <property type="component" value="Chromosome"/>
</dbReference>
<feature type="chain" id="PRO_5002866781" description="DUF3108 domain-containing protein" evidence="1">
    <location>
        <begin position="23"/>
        <end position="263"/>
    </location>
</feature>
<dbReference type="EMBL" id="CP000472">
    <property type="protein sequence ID" value="ACJ29062.1"/>
    <property type="molecule type" value="Genomic_DNA"/>
</dbReference>
<dbReference type="Pfam" id="PF11306">
    <property type="entry name" value="DUF3108"/>
    <property type="match status" value="1"/>
</dbReference>
<gene>
    <name evidence="2" type="ordered locus">swp_2317</name>
</gene>
<evidence type="ECO:0000313" key="3">
    <source>
        <dbReference type="Proteomes" id="UP000000753"/>
    </source>
</evidence>
<keyword evidence="3" id="KW-1185">Reference proteome</keyword>
<reference evidence="2 3" key="1">
    <citation type="journal article" date="2008" name="PLoS ONE">
        <title>Environmental adaptation: genomic analysis of the piezotolerant and psychrotolerant deep-sea iron reducing bacterium Shewanella piezotolerans WP3.</title>
        <authorList>
            <person name="Wang F."/>
            <person name="Wang J."/>
            <person name="Jian H."/>
            <person name="Zhang B."/>
            <person name="Li S."/>
            <person name="Wang F."/>
            <person name="Zeng X."/>
            <person name="Gao L."/>
            <person name="Bartlett D.H."/>
            <person name="Yu J."/>
            <person name="Hu S."/>
            <person name="Xiao X."/>
        </authorList>
    </citation>
    <scope>NUCLEOTIDE SEQUENCE [LARGE SCALE GENOMIC DNA]</scope>
    <source>
        <strain evidence="3">WP3 / JCM 13877</strain>
    </source>
</reference>
<organism evidence="2 3">
    <name type="scientific">Shewanella piezotolerans (strain WP3 / JCM 13877)</name>
    <dbReference type="NCBI Taxonomy" id="225849"/>
    <lineage>
        <taxon>Bacteria</taxon>
        <taxon>Pseudomonadati</taxon>
        <taxon>Pseudomonadota</taxon>
        <taxon>Gammaproteobacteria</taxon>
        <taxon>Alteromonadales</taxon>
        <taxon>Shewanellaceae</taxon>
        <taxon>Shewanella</taxon>
    </lineage>
</organism>
<protein>
    <recommendedName>
        <fullName evidence="4">DUF3108 domain-containing protein</fullName>
    </recommendedName>
</protein>
<feature type="signal peptide" evidence="1">
    <location>
        <begin position="1"/>
        <end position="22"/>
    </location>
</feature>
<proteinExistence type="predicted"/>
<dbReference type="eggNOG" id="ENOG5032W8D">
    <property type="taxonomic scope" value="Bacteria"/>
</dbReference>
<dbReference type="AlphaFoldDB" id="B8CNU3"/>
<evidence type="ECO:0008006" key="4">
    <source>
        <dbReference type="Google" id="ProtNLM"/>
    </source>
</evidence>
<dbReference type="InterPro" id="IPR021457">
    <property type="entry name" value="DUF3108"/>
</dbReference>
<name>B8CNU3_SHEPW</name>
<dbReference type="STRING" id="225849.swp_2317"/>
<dbReference type="KEGG" id="swp:swp_2317"/>
<accession>B8CNU3</accession>
<sequence>MIKRSRILLTVCLLIASQIAHAGTTPLTPHTAEYQVNYGSIELGRARYILSVGDSNQFHYRFDSDVSLLMLSDQRHIRSEFTLEGNQLVPMRYSVERTGTGPNFREQIAFAKGQNVVHSRYKDERAKFPYDGQLFDPLMVQLQFRIDMEANKKELHYTMVKEGEIDDYGFNIVGKERVNIDSGSYQTLKFEVKRDSTKRQTFFWMAPEMSYLPIRLTHFEKGSKQLDITLLNYKYQPKTTTAIRESNQATHITDKAANSNADN</sequence>
<dbReference type="HOGENOM" id="CLU_063619_2_1_6"/>